<feature type="region of interest" description="Disordered" evidence="3">
    <location>
        <begin position="211"/>
        <end position="238"/>
    </location>
</feature>
<evidence type="ECO:0000256" key="1">
    <source>
        <dbReference type="ARBA" id="ARBA00023295"/>
    </source>
</evidence>
<accession>A0ABT0V2F3</accession>
<dbReference type="SUPFAM" id="SSF49265">
    <property type="entry name" value="Fibronectin type III"/>
    <property type="match status" value="2"/>
</dbReference>
<sequence length="859" mass="89151">MSRQRVSVVLVMAVVLGLLGMLPAAGGAGARAVERATERAAAGSADPVVTSVFPRDGAVDVQFVAGSGAAADFVVIADPGEARTTVGPDDRYARVTGLRNGTAYRFMVVQRKLPSLWRSQWSQEVTPESAQLPLAPILDHAHGRDGSVEVEWTPPDDGGSPLTGYTVTASGGGDTVTVKTAASQLNARVPGLVDGTAYRVAVRAVNKAGTGEPATKTVTPGPDRVPGAPTDVSAVPQGNSDRELLVRWSAPEDDGGPRITGYTVTVGDTVVQASGGQRQAVVTGLDAAELYAVSVSADNAVGSGPAGEAETEVSPRVDVDREAKVLTAGSLDQLTATKDKELRFLRPNGQLRGLKRGDVIVSNTDKNAPAGLLRKVTATRMDGETLVVTTEDAALPDVLDHSQLAMAGDWDTDRTGTTVYHKGVSPGPLVADGELSFGLAVAPNTDHPGATASAGGTIRGSITIDPHWDLTWTTSKSSWGVDALDFTAEADVKASIDADIGISAGYTSTIPLAQTTLAPIVFTAGPIPIVIIPTLSLSAELTFSGGFDIHASFTYAQHIGARAGYDSQEWYSENTTTAPVATADVSLGRTKATLQASLPIDVSLQFYGLAGPGLQIAPYLQAVIAAQEDPWLTVRAGLSGSLSVSIAAIPSLTFRLPLLDVSRDILTLNGTRPGLYIDDPVRHLQPGTDTAFEVKRADWCTAPVTFSLAPGSPGTLTPEGRYTAPATPGTARIIATQAAYGECGASTAEAIVLTGKTPPSVPRYVRGVLSDYYANLQTGWEPPEDDGGDPDITYALVLTLPDTRSHVVSTTASTRYTITDPATLSEIRDQGGTLQVIASNKAGDGPISPPADITIVTVD</sequence>
<gene>
    <name evidence="5" type="ORF">NBG84_35735</name>
</gene>
<evidence type="ECO:0000313" key="5">
    <source>
        <dbReference type="EMBL" id="MCM2393566.1"/>
    </source>
</evidence>
<keyword evidence="1" id="KW-0378">Hydrolase</keyword>
<dbReference type="PROSITE" id="PS50853">
    <property type="entry name" value="FN3"/>
    <property type="match status" value="3"/>
</dbReference>
<dbReference type="CDD" id="cd00063">
    <property type="entry name" value="FN3"/>
    <property type="match status" value="3"/>
</dbReference>
<protein>
    <submittedName>
        <fullName evidence="5">Fibronectin type III domain-containing protein</fullName>
    </submittedName>
</protein>
<proteinExistence type="predicted"/>
<dbReference type="SMART" id="SM00060">
    <property type="entry name" value="FN3"/>
    <property type="match status" value="3"/>
</dbReference>
<dbReference type="PRINTS" id="PR00014">
    <property type="entry name" value="FNTYPEIII"/>
</dbReference>
<feature type="domain" description="Fibronectin type-III" evidence="4">
    <location>
        <begin position="758"/>
        <end position="859"/>
    </location>
</feature>
<evidence type="ECO:0000313" key="6">
    <source>
        <dbReference type="Proteomes" id="UP001431429"/>
    </source>
</evidence>
<feature type="domain" description="Fibronectin type-III" evidence="4">
    <location>
        <begin position="132"/>
        <end position="224"/>
    </location>
</feature>
<dbReference type="RefSeq" id="WP_250923860.1">
    <property type="nucleotide sequence ID" value="NZ_JAMQAW010000078.1"/>
</dbReference>
<keyword evidence="1" id="KW-0326">Glycosidase</keyword>
<dbReference type="PANTHER" id="PTHR46957">
    <property type="entry name" value="CYTOKINE RECEPTOR"/>
    <property type="match status" value="1"/>
</dbReference>
<dbReference type="InterPro" id="IPR013783">
    <property type="entry name" value="Ig-like_fold"/>
</dbReference>
<name>A0ABT0V2F3_9ACTN</name>
<dbReference type="InterPro" id="IPR050713">
    <property type="entry name" value="RTP_Phos/Ushers"/>
</dbReference>
<dbReference type="InterPro" id="IPR036116">
    <property type="entry name" value="FN3_sf"/>
</dbReference>
<evidence type="ECO:0000256" key="3">
    <source>
        <dbReference type="SAM" id="MobiDB-lite"/>
    </source>
</evidence>
<dbReference type="EMBL" id="JAMQAW010000078">
    <property type="protein sequence ID" value="MCM2393566.1"/>
    <property type="molecule type" value="Genomic_DNA"/>
</dbReference>
<comment type="caution">
    <text evidence="5">The sequence shown here is derived from an EMBL/GenBank/DDBJ whole genome shotgun (WGS) entry which is preliminary data.</text>
</comment>
<dbReference type="PANTHER" id="PTHR46957:SF3">
    <property type="entry name" value="CYTOKINE RECEPTOR"/>
    <property type="match status" value="1"/>
</dbReference>
<evidence type="ECO:0000259" key="4">
    <source>
        <dbReference type="PROSITE" id="PS50853"/>
    </source>
</evidence>
<organism evidence="5 6">
    <name type="scientific">Streptomyces albipurpureus</name>
    <dbReference type="NCBI Taxonomy" id="2897419"/>
    <lineage>
        <taxon>Bacteria</taxon>
        <taxon>Bacillati</taxon>
        <taxon>Actinomycetota</taxon>
        <taxon>Actinomycetes</taxon>
        <taxon>Kitasatosporales</taxon>
        <taxon>Streptomycetaceae</taxon>
        <taxon>Streptomyces</taxon>
    </lineage>
</organism>
<evidence type="ECO:0000256" key="2">
    <source>
        <dbReference type="ARBA" id="ARBA00023326"/>
    </source>
</evidence>
<dbReference type="Pfam" id="PF00041">
    <property type="entry name" value="fn3"/>
    <property type="match status" value="2"/>
</dbReference>
<keyword evidence="2" id="KW-0119">Carbohydrate metabolism</keyword>
<dbReference type="InterPro" id="IPR003961">
    <property type="entry name" value="FN3_dom"/>
</dbReference>
<dbReference type="Proteomes" id="UP001431429">
    <property type="component" value="Unassembled WGS sequence"/>
</dbReference>
<feature type="domain" description="Fibronectin type-III" evidence="4">
    <location>
        <begin position="228"/>
        <end position="317"/>
    </location>
</feature>
<dbReference type="Gene3D" id="2.60.40.10">
    <property type="entry name" value="Immunoglobulins"/>
    <property type="match status" value="3"/>
</dbReference>
<keyword evidence="6" id="KW-1185">Reference proteome</keyword>
<reference evidence="5" key="1">
    <citation type="submission" date="2022-06" db="EMBL/GenBank/DDBJ databases">
        <title>Genome public.</title>
        <authorList>
            <person name="Sun Q."/>
        </authorList>
    </citation>
    <scope>NUCLEOTIDE SEQUENCE</scope>
    <source>
        <strain evidence="5">CWNU-1</strain>
    </source>
</reference>
<keyword evidence="2" id="KW-0624">Polysaccharide degradation</keyword>